<gene>
    <name evidence="2" type="ORF">CJ199_08560</name>
    <name evidence="1" type="ORF">JOE56_000756</name>
</gene>
<dbReference type="InterPro" id="IPR021678">
    <property type="entry name" value="DUF3263"/>
</dbReference>
<reference evidence="2 3" key="1">
    <citation type="submission" date="2017-09" db="EMBL/GenBank/DDBJ databases">
        <title>Bacterial strain isolated from the female urinary microbiota.</title>
        <authorList>
            <person name="Thomas-White K."/>
            <person name="Kumar N."/>
            <person name="Forster S."/>
            <person name="Putonti C."/>
            <person name="Lawley T."/>
            <person name="Wolfe A.J."/>
        </authorList>
    </citation>
    <scope>NUCLEOTIDE SEQUENCE [LARGE SCALE GENOMIC DNA]</scope>
    <source>
        <strain evidence="2 3">UMB1301</strain>
    </source>
</reference>
<protein>
    <submittedName>
        <fullName evidence="2">DUF3263 domain-containing protein</fullName>
    </submittedName>
</protein>
<keyword evidence="4" id="KW-1185">Reference proteome</keyword>
<evidence type="ECO:0000313" key="1">
    <source>
        <dbReference type="EMBL" id="MBM7816062.1"/>
    </source>
</evidence>
<evidence type="ECO:0000313" key="2">
    <source>
        <dbReference type="EMBL" id="PMD05130.1"/>
    </source>
</evidence>
<dbReference type="RefSeq" id="WP_102239070.1">
    <property type="nucleotide sequence ID" value="NZ_BAAAIM010000006.1"/>
</dbReference>
<accession>A0A2N6VLV7</accession>
<dbReference type="OrthoDB" id="3268863at2"/>
<name>A0A2N6VLV7_9MICO</name>
<dbReference type="EMBL" id="JAFBCP010000001">
    <property type="protein sequence ID" value="MBM7816062.1"/>
    <property type="molecule type" value="Genomic_DNA"/>
</dbReference>
<sequence>MESEKLSELEQKVLEFERQWHTLGGVKEHAIREQFNMSSTGYFQILNSLLDNPHAYEQDPILIKRLRRIRDGRQRDRAQRMAR</sequence>
<evidence type="ECO:0000313" key="3">
    <source>
        <dbReference type="Proteomes" id="UP000235598"/>
    </source>
</evidence>
<dbReference type="Proteomes" id="UP000235598">
    <property type="component" value="Unassembled WGS sequence"/>
</dbReference>
<dbReference type="AlphaFoldDB" id="A0A2N6VLV7"/>
<reference evidence="1 4" key="2">
    <citation type="submission" date="2021-01" db="EMBL/GenBank/DDBJ databases">
        <title>Sequencing the genomes of 1000 actinobacteria strains.</title>
        <authorList>
            <person name="Klenk H.-P."/>
        </authorList>
    </citation>
    <scope>NUCLEOTIDE SEQUENCE [LARGE SCALE GENOMIC DNA]</scope>
    <source>
        <strain evidence="1 4">DSM 13657</strain>
    </source>
</reference>
<evidence type="ECO:0000313" key="4">
    <source>
        <dbReference type="Proteomes" id="UP000809290"/>
    </source>
</evidence>
<proteinExistence type="predicted"/>
<comment type="caution">
    <text evidence="2">The sequence shown here is derived from an EMBL/GenBank/DDBJ whole genome shotgun (WGS) entry which is preliminary data.</text>
</comment>
<dbReference type="Pfam" id="PF11662">
    <property type="entry name" value="DUF3263"/>
    <property type="match status" value="1"/>
</dbReference>
<dbReference type="Proteomes" id="UP000809290">
    <property type="component" value="Unassembled WGS sequence"/>
</dbReference>
<dbReference type="EMBL" id="PNHK01000003">
    <property type="protein sequence ID" value="PMD05130.1"/>
    <property type="molecule type" value="Genomic_DNA"/>
</dbReference>
<organism evidence="2 3">
    <name type="scientific">Brevibacterium paucivorans</name>
    <dbReference type="NCBI Taxonomy" id="170994"/>
    <lineage>
        <taxon>Bacteria</taxon>
        <taxon>Bacillati</taxon>
        <taxon>Actinomycetota</taxon>
        <taxon>Actinomycetes</taxon>
        <taxon>Micrococcales</taxon>
        <taxon>Brevibacteriaceae</taxon>
        <taxon>Brevibacterium</taxon>
    </lineage>
</organism>